<accession>A0ABQ6AWD1</accession>
<protein>
    <submittedName>
        <fullName evidence="1">Uncharacterized protein</fullName>
    </submittedName>
</protein>
<gene>
    <name evidence="1" type="ORF">GCM10007857_30410</name>
</gene>
<reference evidence="2" key="1">
    <citation type="journal article" date="2019" name="Int. J. Syst. Evol. Microbiol.">
        <title>The Global Catalogue of Microorganisms (GCM) 10K type strain sequencing project: providing services to taxonomists for standard genome sequencing and annotation.</title>
        <authorList>
            <consortium name="The Broad Institute Genomics Platform"/>
            <consortium name="The Broad Institute Genome Sequencing Center for Infectious Disease"/>
            <person name="Wu L."/>
            <person name="Ma J."/>
        </authorList>
    </citation>
    <scope>NUCLEOTIDE SEQUENCE [LARGE SCALE GENOMIC DNA]</scope>
    <source>
        <strain evidence="2">NBRC 102520</strain>
    </source>
</reference>
<name>A0ABQ6AWD1_9BRAD</name>
<evidence type="ECO:0000313" key="2">
    <source>
        <dbReference type="Proteomes" id="UP001156905"/>
    </source>
</evidence>
<comment type="caution">
    <text evidence="1">The sequence shown here is derived from an EMBL/GenBank/DDBJ whole genome shotgun (WGS) entry which is preliminary data.</text>
</comment>
<evidence type="ECO:0000313" key="1">
    <source>
        <dbReference type="EMBL" id="GLR86330.1"/>
    </source>
</evidence>
<proteinExistence type="predicted"/>
<keyword evidence="2" id="KW-1185">Reference proteome</keyword>
<organism evidence="1 2">
    <name type="scientific">Bradyrhizobium iriomotense</name>
    <dbReference type="NCBI Taxonomy" id="441950"/>
    <lineage>
        <taxon>Bacteria</taxon>
        <taxon>Pseudomonadati</taxon>
        <taxon>Pseudomonadota</taxon>
        <taxon>Alphaproteobacteria</taxon>
        <taxon>Hyphomicrobiales</taxon>
        <taxon>Nitrobacteraceae</taxon>
        <taxon>Bradyrhizobium</taxon>
    </lineage>
</organism>
<dbReference type="Proteomes" id="UP001156905">
    <property type="component" value="Unassembled WGS sequence"/>
</dbReference>
<dbReference type="EMBL" id="BSOW01000009">
    <property type="protein sequence ID" value="GLR86330.1"/>
    <property type="molecule type" value="Genomic_DNA"/>
</dbReference>
<sequence length="70" mass="7600">MPSAPLVPNAAALAAPFSTERRFGWIAESRSWSCCFTAIPSLVDFLDVKSESPEHIEDVMLVDFGVVVMG</sequence>